<proteinExistence type="predicted"/>
<protein>
    <recommendedName>
        <fullName evidence="1">Fungal lipase-type domain-containing protein</fullName>
    </recommendedName>
</protein>
<dbReference type="PANTHER" id="PTHR45856">
    <property type="entry name" value="ALPHA/BETA-HYDROLASES SUPERFAMILY PROTEIN"/>
    <property type="match status" value="1"/>
</dbReference>
<dbReference type="GO" id="GO:0006629">
    <property type="term" value="P:lipid metabolic process"/>
    <property type="evidence" value="ECO:0007669"/>
    <property type="project" value="InterPro"/>
</dbReference>
<dbReference type="InterPro" id="IPR002921">
    <property type="entry name" value="Fungal_lipase-type"/>
</dbReference>
<dbReference type="AlphaFoldDB" id="A0A6C0JNI3"/>
<dbReference type="SUPFAM" id="SSF53474">
    <property type="entry name" value="alpha/beta-Hydrolases"/>
    <property type="match status" value="1"/>
</dbReference>
<accession>A0A6C0JNI3</accession>
<dbReference type="InterPro" id="IPR029058">
    <property type="entry name" value="AB_hydrolase_fold"/>
</dbReference>
<dbReference type="EMBL" id="MN740430">
    <property type="protein sequence ID" value="QHU06007.1"/>
    <property type="molecule type" value="Genomic_DNA"/>
</dbReference>
<feature type="domain" description="Fungal lipase-type" evidence="1">
    <location>
        <begin position="81"/>
        <end position="214"/>
    </location>
</feature>
<organism evidence="2">
    <name type="scientific">viral metagenome</name>
    <dbReference type="NCBI Taxonomy" id="1070528"/>
    <lineage>
        <taxon>unclassified sequences</taxon>
        <taxon>metagenomes</taxon>
        <taxon>organismal metagenomes</taxon>
    </lineage>
</organism>
<dbReference type="Pfam" id="PF01764">
    <property type="entry name" value="Lipase_3"/>
    <property type="match status" value="1"/>
</dbReference>
<dbReference type="Gene3D" id="3.40.50.1820">
    <property type="entry name" value="alpha/beta hydrolase"/>
    <property type="match status" value="1"/>
</dbReference>
<sequence>MYFFLLFLSLLLVSSISKQYDIKQSEICVRLSAAAYCEEDTYPTIKFDGPASEFILTDTIYSYKTDMLGFVGIIHELKTIYVSFRGSSSLMNWMDDFEIKKVPYTTFLPECNKCMVHNGFFITALSVRNQTVDSIKRLKRSYPKYEIICTGHSLGASIAQLISMELNRLNYISSVYNYGQPRVGDIRFSEFVNKKIEGFWRFSHNRDIVVHIPIGSLQYYHSCGEVFEDEYGNLGICSDIDCEDIHYAEKFSLQQTNSQDHMIYLKYPMDCL</sequence>
<name>A0A6C0JNI3_9ZZZZ</name>
<dbReference type="CDD" id="cd00519">
    <property type="entry name" value="Lipase_3"/>
    <property type="match status" value="1"/>
</dbReference>
<dbReference type="PANTHER" id="PTHR45856:SF24">
    <property type="entry name" value="FUNGAL LIPASE-LIKE DOMAIN-CONTAINING PROTEIN"/>
    <property type="match status" value="1"/>
</dbReference>
<dbReference type="InterPro" id="IPR051218">
    <property type="entry name" value="Sec_MonoDiacylglyc_Lipase"/>
</dbReference>
<reference evidence="2" key="1">
    <citation type="journal article" date="2020" name="Nature">
        <title>Giant virus diversity and host interactions through global metagenomics.</title>
        <authorList>
            <person name="Schulz F."/>
            <person name="Roux S."/>
            <person name="Paez-Espino D."/>
            <person name="Jungbluth S."/>
            <person name="Walsh D.A."/>
            <person name="Denef V.J."/>
            <person name="McMahon K.D."/>
            <person name="Konstantinidis K.T."/>
            <person name="Eloe-Fadrosh E.A."/>
            <person name="Kyrpides N.C."/>
            <person name="Woyke T."/>
        </authorList>
    </citation>
    <scope>NUCLEOTIDE SEQUENCE</scope>
    <source>
        <strain evidence="2">GVMAG-M-3300027747-57</strain>
    </source>
</reference>
<evidence type="ECO:0000313" key="2">
    <source>
        <dbReference type="EMBL" id="QHU06007.1"/>
    </source>
</evidence>
<evidence type="ECO:0000259" key="1">
    <source>
        <dbReference type="Pfam" id="PF01764"/>
    </source>
</evidence>